<evidence type="ECO:0000256" key="7">
    <source>
        <dbReference type="ARBA" id="ARBA00023237"/>
    </source>
</evidence>
<evidence type="ECO:0000256" key="10">
    <source>
        <dbReference type="SAM" id="SignalP"/>
    </source>
</evidence>
<keyword evidence="5 9" id="KW-0798">TonB box</keyword>
<keyword evidence="7 8" id="KW-0998">Cell outer membrane</keyword>
<feature type="signal peptide" evidence="10">
    <location>
        <begin position="1"/>
        <end position="21"/>
    </location>
</feature>
<protein>
    <submittedName>
        <fullName evidence="13">TonB-dependent receptor</fullName>
    </submittedName>
</protein>
<evidence type="ECO:0000256" key="4">
    <source>
        <dbReference type="ARBA" id="ARBA00022692"/>
    </source>
</evidence>
<comment type="subcellular location">
    <subcellularLocation>
        <location evidence="1 8">Cell outer membrane</location>
        <topology evidence="1 8">Multi-pass membrane protein</topology>
    </subcellularLocation>
</comment>
<dbReference type="GO" id="GO:0009279">
    <property type="term" value="C:cell outer membrane"/>
    <property type="evidence" value="ECO:0007669"/>
    <property type="project" value="UniProtKB-SubCell"/>
</dbReference>
<evidence type="ECO:0000256" key="9">
    <source>
        <dbReference type="RuleBase" id="RU003357"/>
    </source>
</evidence>
<evidence type="ECO:0000259" key="12">
    <source>
        <dbReference type="Pfam" id="PF07715"/>
    </source>
</evidence>
<keyword evidence="14" id="KW-1185">Reference proteome</keyword>
<evidence type="ECO:0000256" key="2">
    <source>
        <dbReference type="ARBA" id="ARBA00022448"/>
    </source>
</evidence>
<sequence>MSTSSRLLFASPLLLGLPAFAQSADLLQPATTLDEMVVTASPADRTLFQQVQPVTVLGGEDLQLNLQPTLGETLSREPGVSSTYFGPGASRPIIRGLGDDRVRVLQNGTSVLDVSNVSPDHAVATDPLTVRAIEVVRGPATLLYGPNTIGGVVNMIDDRIPDERFNGKWPSGHFASAFGSADDSESLSGALTFGKGPLVFHLDGFSRETDDLEIPGFARSTRLRATEPLAPGEVEPYGTLPNSATESKGAGLGASYVWDQGYFGLSYSGIDSLYGTVAEPDVTIDLRQRRWDFRGAFRQPTSWIKEIDYKIGHSDYAHTEFEGAERGTEFLIEGYNGRIELLHEKLGIFEGAFGIETQHSDFSALGEEAFLPSVENDVNSVFLFEEVPLNENTRLQFGARYDRQTNETDPNPAFGPGLDRDFNAFSTSAGLVYNPLPDYAVALSLAYTQRPPTYVELFANGPHVATGTYEIGDPNLDTEDSFSIDLSVRKKAGRVTGSAGVFYYRFDKFISLAPTGSDFTDPDNGETIPIYAYDAVGADFYGGEIEATVHLLEPALAEEAADAKSAAPAAKASQRLDLILRADYTHAENRDTNEALPRIPPFRSSAALEYQIDRWAARLEGEYAAHQDRHDVNELPTDSYFLINAALSYSLPIGDVDTTFYVKGVNLTDEEARQSTSILKDIAPLAGRGVVAGVRAEF</sequence>
<evidence type="ECO:0000256" key="6">
    <source>
        <dbReference type="ARBA" id="ARBA00023136"/>
    </source>
</evidence>
<feature type="chain" id="PRO_5032341138" evidence="10">
    <location>
        <begin position="22"/>
        <end position="698"/>
    </location>
</feature>
<dbReference type="InterPro" id="IPR036942">
    <property type="entry name" value="Beta-barrel_TonB_sf"/>
</dbReference>
<feature type="domain" description="TonB-dependent receptor plug" evidence="12">
    <location>
        <begin position="49"/>
        <end position="152"/>
    </location>
</feature>
<dbReference type="KEGG" id="luo:HHL09_21845"/>
<name>A0A858RQA7_9BACT</name>
<dbReference type="AlphaFoldDB" id="A0A858RQA7"/>
<organism evidence="13 14">
    <name type="scientific">Luteolibacter luteus</name>
    <dbReference type="NCBI Taxonomy" id="2728835"/>
    <lineage>
        <taxon>Bacteria</taxon>
        <taxon>Pseudomonadati</taxon>
        <taxon>Verrucomicrobiota</taxon>
        <taxon>Verrucomicrobiia</taxon>
        <taxon>Verrucomicrobiales</taxon>
        <taxon>Verrucomicrobiaceae</taxon>
        <taxon>Luteolibacter</taxon>
    </lineage>
</organism>
<evidence type="ECO:0000256" key="5">
    <source>
        <dbReference type="ARBA" id="ARBA00023077"/>
    </source>
</evidence>
<dbReference type="GO" id="GO:0015344">
    <property type="term" value="F:siderophore uptake transmembrane transporter activity"/>
    <property type="evidence" value="ECO:0007669"/>
    <property type="project" value="TreeGrafter"/>
</dbReference>
<dbReference type="PANTHER" id="PTHR30069:SF40">
    <property type="entry name" value="TONB-DEPENDENT RECEPTOR NMB0964-RELATED"/>
    <property type="match status" value="1"/>
</dbReference>
<keyword evidence="4 8" id="KW-0812">Transmembrane</keyword>
<dbReference type="SUPFAM" id="SSF56935">
    <property type="entry name" value="Porins"/>
    <property type="match status" value="1"/>
</dbReference>
<keyword evidence="2 8" id="KW-0813">Transport</keyword>
<dbReference type="RefSeq" id="WP_169456769.1">
    <property type="nucleotide sequence ID" value="NZ_CP051774.1"/>
</dbReference>
<keyword evidence="10" id="KW-0732">Signal</keyword>
<dbReference type="PANTHER" id="PTHR30069">
    <property type="entry name" value="TONB-DEPENDENT OUTER MEMBRANE RECEPTOR"/>
    <property type="match status" value="1"/>
</dbReference>
<evidence type="ECO:0000313" key="14">
    <source>
        <dbReference type="Proteomes" id="UP000501812"/>
    </source>
</evidence>
<dbReference type="Pfam" id="PF00593">
    <property type="entry name" value="TonB_dep_Rec_b-barrel"/>
    <property type="match status" value="1"/>
</dbReference>
<evidence type="ECO:0000313" key="13">
    <source>
        <dbReference type="EMBL" id="QJE98310.1"/>
    </source>
</evidence>
<evidence type="ECO:0000259" key="11">
    <source>
        <dbReference type="Pfam" id="PF00593"/>
    </source>
</evidence>
<accession>A0A858RQA7</accession>
<dbReference type="Pfam" id="PF07715">
    <property type="entry name" value="Plug"/>
    <property type="match status" value="1"/>
</dbReference>
<evidence type="ECO:0000256" key="8">
    <source>
        <dbReference type="PROSITE-ProRule" id="PRU01360"/>
    </source>
</evidence>
<dbReference type="Gene3D" id="2.40.170.20">
    <property type="entry name" value="TonB-dependent receptor, beta-barrel domain"/>
    <property type="match status" value="1"/>
</dbReference>
<dbReference type="EMBL" id="CP051774">
    <property type="protein sequence ID" value="QJE98310.1"/>
    <property type="molecule type" value="Genomic_DNA"/>
</dbReference>
<reference evidence="13 14" key="1">
    <citation type="submission" date="2020-04" db="EMBL/GenBank/DDBJ databases">
        <title>Luteolibacter sp. G-1-1-1 isolated from soil.</title>
        <authorList>
            <person name="Dahal R.H."/>
        </authorList>
    </citation>
    <scope>NUCLEOTIDE SEQUENCE [LARGE SCALE GENOMIC DNA]</scope>
    <source>
        <strain evidence="13 14">G-1-1-1</strain>
    </source>
</reference>
<dbReference type="InterPro" id="IPR012910">
    <property type="entry name" value="Plug_dom"/>
</dbReference>
<dbReference type="CDD" id="cd01347">
    <property type="entry name" value="ligand_gated_channel"/>
    <property type="match status" value="1"/>
</dbReference>
<dbReference type="PROSITE" id="PS52016">
    <property type="entry name" value="TONB_DEPENDENT_REC_3"/>
    <property type="match status" value="1"/>
</dbReference>
<proteinExistence type="inferred from homology"/>
<feature type="domain" description="TonB-dependent receptor-like beta-barrel" evidence="11">
    <location>
        <begin position="254"/>
        <end position="663"/>
    </location>
</feature>
<dbReference type="Gene3D" id="2.170.130.10">
    <property type="entry name" value="TonB-dependent receptor, plug domain"/>
    <property type="match status" value="1"/>
</dbReference>
<keyword evidence="13" id="KW-0675">Receptor</keyword>
<dbReference type="GO" id="GO:0044718">
    <property type="term" value="P:siderophore transmembrane transport"/>
    <property type="evidence" value="ECO:0007669"/>
    <property type="project" value="TreeGrafter"/>
</dbReference>
<evidence type="ECO:0000256" key="1">
    <source>
        <dbReference type="ARBA" id="ARBA00004571"/>
    </source>
</evidence>
<evidence type="ECO:0000256" key="3">
    <source>
        <dbReference type="ARBA" id="ARBA00022452"/>
    </source>
</evidence>
<keyword evidence="3 8" id="KW-1134">Transmembrane beta strand</keyword>
<dbReference type="InterPro" id="IPR039426">
    <property type="entry name" value="TonB-dep_rcpt-like"/>
</dbReference>
<comment type="similarity">
    <text evidence="8 9">Belongs to the TonB-dependent receptor family.</text>
</comment>
<gene>
    <name evidence="13" type="ORF">HHL09_21845</name>
</gene>
<keyword evidence="6 8" id="KW-0472">Membrane</keyword>
<dbReference type="InterPro" id="IPR000531">
    <property type="entry name" value="Beta-barrel_TonB"/>
</dbReference>
<dbReference type="InterPro" id="IPR037066">
    <property type="entry name" value="Plug_dom_sf"/>
</dbReference>
<dbReference type="Proteomes" id="UP000501812">
    <property type="component" value="Chromosome"/>
</dbReference>